<organism evidence="2 3">
    <name type="scientific">Fragilariopsis cylindrus CCMP1102</name>
    <dbReference type="NCBI Taxonomy" id="635003"/>
    <lineage>
        <taxon>Eukaryota</taxon>
        <taxon>Sar</taxon>
        <taxon>Stramenopiles</taxon>
        <taxon>Ochrophyta</taxon>
        <taxon>Bacillariophyta</taxon>
        <taxon>Bacillariophyceae</taxon>
        <taxon>Bacillariophycidae</taxon>
        <taxon>Bacillariales</taxon>
        <taxon>Bacillariaceae</taxon>
        <taxon>Fragilariopsis</taxon>
    </lineage>
</organism>
<feature type="compositionally biased region" description="Low complexity" evidence="1">
    <location>
        <begin position="115"/>
        <end position="136"/>
    </location>
</feature>
<sequence length="570" mass="62748">MCQRSEDSYVSTAKSSIDNNNNNNKNNDSLSSDPIRVAATAGSEQHHHDSNNNNNNNGVVVDTNMNTAVAQAAQATDAQTRPRSLSVNSLGSFSMGGDDNEDGSDLGGDLVGAANNTNTNTGTGTTGNSNQNKSQNQNNQDIIGVVSNNELQLQQAQRKSDNDTIASASASSATNNNNNNNNYNGNSYYISENNTSNDNNNDNNNIGHQQQKMEISEINSDGQVHQQEVVAAATKNHHNQNHHEDEEEQNQLKDVSPSPINYLLSNGTIERRNTGVGMAGVKRLRPPETNNSTTTIAPGSTLHSYQQHSQQQNNYNHGRNHQHQSAHHQHQLQQQQQKKQFRPNKVYEPRYINYPQTHTPTWDHPLPPMPRRSAQNSNRGGSTSQMKHFELSLLNLSEFTITGLPVTMDGRPSSVLGFRKIIKEVSRGHGKAIFERDDAAKAALQNNNNNNSSRYPSYMDNNENDENNSSVNWDGGKWRIPLGAYRAFYSYMRNDNLCKVRGIPEEQLKIASLGKARMEKGFPSANKILSFGVPKGLATALAPFQRGGVDFVVEKEGRALLADGTSSRSQ</sequence>
<feature type="region of interest" description="Disordered" evidence="1">
    <location>
        <begin position="1"/>
        <end position="136"/>
    </location>
</feature>
<feature type="region of interest" description="Disordered" evidence="1">
    <location>
        <begin position="445"/>
        <end position="471"/>
    </location>
</feature>
<reference evidence="2 3" key="1">
    <citation type="submission" date="2016-09" db="EMBL/GenBank/DDBJ databases">
        <title>Extensive genetic diversity and differential bi-allelic expression allows diatom success in the polar Southern Ocean.</title>
        <authorList>
            <consortium name="DOE Joint Genome Institute"/>
            <person name="Mock T."/>
            <person name="Otillar R.P."/>
            <person name="Strauss J."/>
            <person name="Dupont C."/>
            <person name="Frickenhaus S."/>
            <person name="Maumus F."/>
            <person name="Mcmullan M."/>
            <person name="Sanges R."/>
            <person name="Schmutz J."/>
            <person name="Toseland A."/>
            <person name="Valas R."/>
            <person name="Veluchamy A."/>
            <person name="Ward B.J."/>
            <person name="Allen A."/>
            <person name="Barry K."/>
            <person name="Falciatore A."/>
            <person name="Ferrante M."/>
            <person name="Fortunato A.E."/>
            <person name="Gloeckner G."/>
            <person name="Gruber A."/>
            <person name="Hipkin R."/>
            <person name="Janech M."/>
            <person name="Kroth P."/>
            <person name="Leese F."/>
            <person name="Lindquist E."/>
            <person name="Lyon B.R."/>
            <person name="Martin J."/>
            <person name="Mayer C."/>
            <person name="Parker M."/>
            <person name="Quesneville H."/>
            <person name="Raymond J."/>
            <person name="Uhlig C."/>
            <person name="Valentin K.U."/>
            <person name="Worden A.Z."/>
            <person name="Armbrust E.V."/>
            <person name="Bowler C."/>
            <person name="Green B."/>
            <person name="Moulton V."/>
            <person name="Van Oosterhout C."/>
            <person name="Grigoriev I."/>
        </authorList>
    </citation>
    <scope>NUCLEOTIDE SEQUENCE [LARGE SCALE GENOMIC DNA]</scope>
    <source>
        <strain evidence="2 3">CCMP1102</strain>
    </source>
</reference>
<evidence type="ECO:0000313" key="2">
    <source>
        <dbReference type="EMBL" id="OEU06196.1"/>
    </source>
</evidence>
<dbReference type="AlphaFoldDB" id="A0A1E7EJY0"/>
<feature type="compositionally biased region" description="Low complexity" evidence="1">
    <location>
        <begin position="303"/>
        <end position="317"/>
    </location>
</feature>
<evidence type="ECO:0000256" key="1">
    <source>
        <dbReference type="SAM" id="MobiDB-lite"/>
    </source>
</evidence>
<feature type="compositionally biased region" description="Low complexity" evidence="1">
    <location>
        <begin position="15"/>
        <end position="33"/>
    </location>
</feature>
<feature type="region of interest" description="Disordered" evidence="1">
    <location>
        <begin position="236"/>
        <end position="258"/>
    </location>
</feature>
<name>A0A1E7EJY0_9STRA</name>
<feature type="compositionally biased region" description="Basic residues" evidence="1">
    <location>
        <begin position="318"/>
        <end position="330"/>
    </location>
</feature>
<dbReference type="InParanoid" id="A0A1E7EJY0"/>
<dbReference type="KEGG" id="fcy:FRACYDRAFT_255833"/>
<feature type="compositionally biased region" description="Low complexity" evidence="1">
    <location>
        <begin position="67"/>
        <end position="79"/>
    </location>
</feature>
<feature type="compositionally biased region" description="Low complexity" evidence="1">
    <location>
        <begin position="163"/>
        <end position="205"/>
    </location>
</feature>
<feature type="region of interest" description="Disordered" evidence="1">
    <location>
        <begin position="354"/>
        <end position="385"/>
    </location>
</feature>
<gene>
    <name evidence="2" type="ORF">FRACYDRAFT_255833</name>
</gene>
<dbReference type="Proteomes" id="UP000095751">
    <property type="component" value="Unassembled WGS sequence"/>
</dbReference>
<feature type="region of interest" description="Disordered" evidence="1">
    <location>
        <begin position="152"/>
        <end position="207"/>
    </location>
</feature>
<feature type="compositionally biased region" description="Polar residues" evidence="1">
    <location>
        <begin position="288"/>
        <end position="302"/>
    </location>
</feature>
<evidence type="ECO:0000313" key="3">
    <source>
        <dbReference type="Proteomes" id="UP000095751"/>
    </source>
</evidence>
<feature type="compositionally biased region" description="Polar residues" evidence="1">
    <location>
        <begin position="373"/>
        <end position="385"/>
    </location>
</feature>
<feature type="region of interest" description="Disordered" evidence="1">
    <location>
        <begin position="281"/>
        <end position="341"/>
    </location>
</feature>
<keyword evidence="3" id="KW-1185">Reference proteome</keyword>
<dbReference type="EMBL" id="KV784421">
    <property type="protein sequence ID" value="OEU06196.1"/>
    <property type="molecule type" value="Genomic_DNA"/>
</dbReference>
<accession>A0A1E7EJY0</accession>
<feature type="compositionally biased region" description="Polar residues" evidence="1">
    <location>
        <begin position="81"/>
        <end position="92"/>
    </location>
</feature>
<protein>
    <submittedName>
        <fullName evidence="2">Uncharacterized protein</fullName>
    </submittedName>
</protein>
<proteinExistence type="predicted"/>